<feature type="domain" description="C2H2-type" evidence="10">
    <location>
        <begin position="157"/>
        <end position="186"/>
    </location>
</feature>
<dbReference type="AlphaFoldDB" id="A0A6A6IZ07"/>
<feature type="domain" description="C2H2-type" evidence="10">
    <location>
        <begin position="398"/>
        <end position="428"/>
    </location>
</feature>
<dbReference type="GeneID" id="54573239"/>
<sequence length="658" mass="74160">MVEVVSKWLCVRLRPSFAARLSREAGDGRMRRGLKETRRRGAKSCRPITCGSVSSATHRSRSLGVLRLLILVRFLDSAQLARVAVQCNAMAVKRKDAGIGDSSSRKKSRLEAVGDEAQGIFVPEEGFPSDDSTEYVVNYTDNGTKRAASEARRAWNYVCEVEGCGQRFNRPCRLEAHMRSHNKERPFACPHHGCGKTFPRKDHLQRHLRNSHAEPERNFVCDWEGCDKTFTSNGRLERHKDVHESKYYCTGYPPCNEAFRKEKTLEAHIKSQHMQAKPYPCTFVDSETGERCTNGYQTEGALRRHMVNAHLEDKEDEHFCMVCIPPETGVETIVNQAGETVTVPKEPLSFASYDELKAHLREVHPPACSQCGTKFKNQQGLKSHIETVHADPATQPKFPCPRPGCGSVFNRKHNLNVHIQAVHDKQFKFICASGAMNSSKHPDLQCWNGENACGAAFKAKSSLEQHIRTHHLGLQNRKATRKQRKKNPQPSTLTLLTGIGYEKGREVPCLFKDCKYRFYMDRDLRRHLRAAHEMSEEAVEGMITERDALTGGQFWIGGLDEPMSMFDSTEPSVPQTPYYIDQPMGMLDGVEAYAKGNEAQHGFFDPQLGDLPMFDAEEAEMDAAMGLDTLAPAVDAQEGLHWDMLAPIEQFDFEKMQG</sequence>
<dbReference type="InterPro" id="IPR051061">
    <property type="entry name" value="Zinc_finger_trans_reg"/>
</dbReference>
<evidence type="ECO:0000259" key="10">
    <source>
        <dbReference type="PROSITE" id="PS50157"/>
    </source>
</evidence>
<dbReference type="OrthoDB" id="4748970at2759"/>
<dbReference type="FunFam" id="3.30.160.60:FF:000100">
    <property type="entry name" value="Zinc finger 45-like"/>
    <property type="match status" value="1"/>
</dbReference>
<evidence type="ECO:0000313" key="11">
    <source>
        <dbReference type="EMBL" id="KAF2254850.1"/>
    </source>
</evidence>
<feature type="domain" description="C2H2-type" evidence="10">
    <location>
        <begin position="366"/>
        <end position="394"/>
    </location>
</feature>
<evidence type="ECO:0000256" key="8">
    <source>
        <dbReference type="ARBA" id="ARBA00023242"/>
    </source>
</evidence>
<dbReference type="PROSITE" id="PS00028">
    <property type="entry name" value="ZINC_FINGER_C2H2_1"/>
    <property type="match status" value="6"/>
</dbReference>
<dbReference type="GO" id="GO:0006357">
    <property type="term" value="P:regulation of transcription by RNA polymerase II"/>
    <property type="evidence" value="ECO:0007669"/>
    <property type="project" value="TreeGrafter"/>
</dbReference>
<keyword evidence="6" id="KW-0805">Transcription regulation</keyword>
<keyword evidence="5" id="KW-0862">Zinc</keyword>
<feature type="domain" description="C2H2-type" evidence="10">
    <location>
        <begin position="444"/>
        <end position="476"/>
    </location>
</feature>
<keyword evidence="12" id="KW-1185">Reference proteome</keyword>
<dbReference type="SUPFAM" id="SSF57667">
    <property type="entry name" value="beta-beta-alpha zinc fingers"/>
    <property type="match status" value="2"/>
</dbReference>
<feature type="domain" description="C2H2-type" evidence="10">
    <location>
        <begin position="247"/>
        <end position="278"/>
    </location>
</feature>
<evidence type="ECO:0000256" key="4">
    <source>
        <dbReference type="ARBA" id="ARBA00022771"/>
    </source>
</evidence>
<dbReference type="RefSeq" id="XP_033689854.1">
    <property type="nucleotide sequence ID" value="XM_033819909.1"/>
</dbReference>
<feature type="domain" description="C2H2-type" evidence="10">
    <location>
        <begin position="187"/>
        <end position="217"/>
    </location>
</feature>
<dbReference type="PANTHER" id="PTHR46179:SF13">
    <property type="entry name" value="C2H2-TYPE DOMAIN-CONTAINING PROTEIN"/>
    <property type="match status" value="1"/>
</dbReference>
<keyword evidence="3" id="KW-0677">Repeat</keyword>
<dbReference type="EMBL" id="ML987190">
    <property type="protein sequence ID" value="KAF2254850.1"/>
    <property type="molecule type" value="Genomic_DNA"/>
</dbReference>
<dbReference type="GO" id="GO:0008270">
    <property type="term" value="F:zinc ion binding"/>
    <property type="evidence" value="ECO:0007669"/>
    <property type="project" value="UniProtKB-KW"/>
</dbReference>
<evidence type="ECO:0000256" key="1">
    <source>
        <dbReference type="ARBA" id="ARBA00004123"/>
    </source>
</evidence>
<reference evidence="11" key="1">
    <citation type="journal article" date="2020" name="Stud. Mycol.">
        <title>101 Dothideomycetes genomes: a test case for predicting lifestyles and emergence of pathogens.</title>
        <authorList>
            <person name="Haridas S."/>
            <person name="Albert R."/>
            <person name="Binder M."/>
            <person name="Bloem J."/>
            <person name="Labutti K."/>
            <person name="Salamov A."/>
            <person name="Andreopoulos B."/>
            <person name="Baker S."/>
            <person name="Barry K."/>
            <person name="Bills G."/>
            <person name="Bluhm B."/>
            <person name="Cannon C."/>
            <person name="Castanera R."/>
            <person name="Culley D."/>
            <person name="Daum C."/>
            <person name="Ezra D."/>
            <person name="Gonzalez J."/>
            <person name="Henrissat B."/>
            <person name="Kuo A."/>
            <person name="Liang C."/>
            <person name="Lipzen A."/>
            <person name="Lutzoni F."/>
            <person name="Magnuson J."/>
            <person name="Mondo S."/>
            <person name="Nolan M."/>
            <person name="Ohm R."/>
            <person name="Pangilinan J."/>
            <person name="Park H.-J."/>
            <person name="Ramirez L."/>
            <person name="Alfaro M."/>
            <person name="Sun H."/>
            <person name="Tritt A."/>
            <person name="Yoshinaga Y."/>
            <person name="Zwiers L.-H."/>
            <person name="Turgeon B."/>
            <person name="Goodwin S."/>
            <person name="Spatafora J."/>
            <person name="Crous P."/>
            <person name="Grigoriev I."/>
        </authorList>
    </citation>
    <scope>NUCLEOTIDE SEQUENCE</scope>
    <source>
        <strain evidence="11">CBS 122368</strain>
    </source>
</reference>
<keyword evidence="2" id="KW-0479">Metal-binding</keyword>
<comment type="subcellular location">
    <subcellularLocation>
        <location evidence="1">Nucleus</location>
    </subcellularLocation>
</comment>
<organism evidence="11 12">
    <name type="scientific">Trematosphaeria pertusa</name>
    <dbReference type="NCBI Taxonomy" id="390896"/>
    <lineage>
        <taxon>Eukaryota</taxon>
        <taxon>Fungi</taxon>
        <taxon>Dikarya</taxon>
        <taxon>Ascomycota</taxon>
        <taxon>Pezizomycotina</taxon>
        <taxon>Dothideomycetes</taxon>
        <taxon>Pleosporomycetidae</taxon>
        <taxon>Pleosporales</taxon>
        <taxon>Massarineae</taxon>
        <taxon>Trematosphaeriaceae</taxon>
        <taxon>Trematosphaeria</taxon>
    </lineage>
</organism>
<dbReference type="Proteomes" id="UP000800094">
    <property type="component" value="Unassembled WGS sequence"/>
</dbReference>
<dbReference type="PANTHER" id="PTHR46179">
    <property type="entry name" value="ZINC FINGER PROTEIN"/>
    <property type="match status" value="1"/>
</dbReference>
<keyword evidence="8" id="KW-0539">Nucleus</keyword>
<dbReference type="InterPro" id="IPR013087">
    <property type="entry name" value="Znf_C2H2_type"/>
</dbReference>
<evidence type="ECO:0000256" key="2">
    <source>
        <dbReference type="ARBA" id="ARBA00022723"/>
    </source>
</evidence>
<evidence type="ECO:0000256" key="7">
    <source>
        <dbReference type="ARBA" id="ARBA00023163"/>
    </source>
</evidence>
<feature type="domain" description="C2H2-type" evidence="10">
    <location>
        <begin position="219"/>
        <end position="248"/>
    </location>
</feature>
<accession>A0A6A6IZ07</accession>
<proteinExistence type="predicted"/>
<dbReference type="Gene3D" id="3.30.160.60">
    <property type="entry name" value="Classic Zinc Finger"/>
    <property type="match status" value="7"/>
</dbReference>
<evidence type="ECO:0000256" key="5">
    <source>
        <dbReference type="ARBA" id="ARBA00022833"/>
    </source>
</evidence>
<keyword evidence="7" id="KW-0804">Transcription</keyword>
<name>A0A6A6IZ07_9PLEO</name>
<evidence type="ECO:0000313" key="12">
    <source>
        <dbReference type="Proteomes" id="UP000800094"/>
    </source>
</evidence>
<feature type="domain" description="C2H2-type" evidence="10">
    <location>
        <begin position="507"/>
        <end position="537"/>
    </location>
</feature>
<dbReference type="SMART" id="SM00355">
    <property type="entry name" value="ZnF_C2H2"/>
    <property type="match status" value="10"/>
</dbReference>
<dbReference type="GO" id="GO:0005634">
    <property type="term" value="C:nucleus"/>
    <property type="evidence" value="ECO:0007669"/>
    <property type="project" value="UniProtKB-SubCell"/>
</dbReference>
<dbReference type="Pfam" id="PF00096">
    <property type="entry name" value="zf-C2H2"/>
    <property type="match status" value="5"/>
</dbReference>
<gene>
    <name evidence="11" type="ORF">BU26DRAFT_146448</name>
</gene>
<evidence type="ECO:0000256" key="9">
    <source>
        <dbReference type="PROSITE-ProRule" id="PRU00042"/>
    </source>
</evidence>
<dbReference type="PROSITE" id="PS50157">
    <property type="entry name" value="ZINC_FINGER_C2H2_2"/>
    <property type="match status" value="8"/>
</dbReference>
<protein>
    <recommendedName>
        <fullName evidence="10">C2H2-type domain-containing protein</fullName>
    </recommendedName>
</protein>
<dbReference type="InterPro" id="IPR036236">
    <property type="entry name" value="Znf_C2H2_sf"/>
</dbReference>
<keyword evidence="4 9" id="KW-0863">Zinc-finger</keyword>
<evidence type="ECO:0000256" key="3">
    <source>
        <dbReference type="ARBA" id="ARBA00022737"/>
    </source>
</evidence>
<evidence type="ECO:0000256" key="6">
    <source>
        <dbReference type="ARBA" id="ARBA00023015"/>
    </source>
</evidence>